<dbReference type="PROSITE" id="PS51171">
    <property type="entry name" value="PREPHENATE_DEHYDR_3"/>
    <property type="match status" value="1"/>
</dbReference>
<dbReference type="PROSITE" id="PS00858">
    <property type="entry name" value="PREPHENATE_DEHYDR_2"/>
    <property type="match status" value="1"/>
</dbReference>
<reference evidence="13 14" key="1">
    <citation type="journal article" date="2014" name="Int. J. Syst. Evol. Microbiol.">
        <title>Rhodoluna lacicola gen. nov., sp. nov., a planktonic freshwater bacterium with stream-lined genome.</title>
        <authorList>
            <person name="Hahn M."/>
            <person name="Schmidt J."/>
            <person name="Taipale S.J."/>
            <person name="Doolittle W.F."/>
            <person name="Koll U."/>
        </authorList>
    </citation>
    <scope>NUCLEOTIDE SEQUENCE [LARGE SCALE GENOMIC DNA]</scope>
    <source>
        <strain evidence="13 14">MWH-Ta8</strain>
    </source>
</reference>
<dbReference type="GO" id="GO:0005737">
    <property type="term" value="C:cytoplasm"/>
    <property type="evidence" value="ECO:0007669"/>
    <property type="project" value="TreeGrafter"/>
</dbReference>
<dbReference type="EC" id="4.2.1.51" evidence="2 10"/>
<evidence type="ECO:0000259" key="12">
    <source>
        <dbReference type="PROSITE" id="PS51671"/>
    </source>
</evidence>
<dbReference type="PROSITE" id="PS51671">
    <property type="entry name" value="ACT"/>
    <property type="match status" value="1"/>
</dbReference>
<feature type="domain" description="ACT" evidence="12">
    <location>
        <begin position="212"/>
        <end position="290"/>
    </location>
</feature>
<keyword evidence="14" id="KW-1185">Reference proteome</keyword>
<evidence type="ECO:0000256" key="6">
    <source>
        <dbReference type="ARBA" id="ARBA00023222"/>
    </source>
</evidence>
<dbReference type="InterPro" id="IPR002912">
    <property type="entry name" value="ACT_dom"/>
</dbReference>
<dbReference type="InterPro" id="IPR001086">
    <property type="entry name" value="Preph_deHydtase"/>
</dbReference>
<dbReference type="Pfam" id="PF01842">
    <property type="entry name" value="ACT"/>
    <property type="match status" value="1"/>
</dbReference>
<dbReference type="FunFam" id="3.30.70.260:FF:000012">
    <property type="entry name" value="Prephenate dehydratase"/>
    <property type="match status" value="1"/>
</dbReference>
<organism evidence="13 14">
    <name type="scientific">Rhodoluna lacicola</name>
    <dbReference type="NCBI Taxonomy" id="529884"/>
    <lineage>
        <taxon>Bacteria</taxon>
        <taxon>Bacillati</taxon>
        <taxon>Actinomycetota</taxon>
        <taxon>Actinomycetes</taxon>
        <taxon>Micrococcales</taxon>
        <taxon>Microbacteriaceae</taxon>
        <taxon>Luna cluster</taxon>
        <taxon>Luna-1 subcluster</taxon>
        <taxon>Rhodoluna</taxon>
    </lineage>
</organism>
<dbReference type="NCBIfam" id="NF008865">
    <property type="entry name" value="PRK11898.1"/>
    <property type="match status" value="1"/>
</dbReference>
<dbReference type="UniPathway" id="UPA00121">
    <property type="reaction ID" value="UER00345"/>
</dbReference>
<dbReference type="OrthoDB" id="9802281at2"/>
<dbReference type="PROSITE" id="PS00857">
    <property type="entry name" value="PREPHENATE_DEHYDR_1"/>
    <property type="match status" value="1"/>
</dbReference>
<dbReference type="PANTHER" id="PTHR21022">
    <property type="entry name" value="PREPHENATE DEHYDRATASE P PROTEIN"/>
    <property type="match status" value="1"/>
</dbReference>
<dbReference type="GO" id="GO:0004664">
    <property type="term" value="F:prephenate dehydratase activity"/>
    <property type="evidence" value="ECO:0007669"/>
    <property type="project" value="UniProtKB-UniRule"/>
</dbReference>
<evidence type="ECO:0000256" key="2">
    <source>
        <dbReference type="ARBA" id="ARBA00013147"/>
    </source>
</evidence>
<dbReference type="InterPro" id="IPR008242">
    <property type="entry name" value="Chor_mutase/pphenate_deHydtase"/>
</dbReference>
<evidence type="ECO:0000256" key="8">
    <source>
        <dbReference type="ARBA" id="ARBA00047848"/>
    </source>
</evidence>
<evidence type="ECO:0000313" key="14">
    <source>
        <dbReference type="Proteomes" id="UP000067708"/>
    </source>
</evidence>
<keyword evidence="5 10" id="KW-0057">Aromatic amino acid biosynthesis</keyword>
<dbReference type="Gene3D" id="3.40.190.10">
    <property type="entry name" value="Periplasmic binding protein-like II"/>
    <property type="match status" value="2"/>
</dbReference>
<dbReference type="SUPFAM" id="SSF53850">
    <property type="entry name" value="Periplasmic binding protein-like II"/>
    <property type="match status" value="1"/>
</dbReference>
<evidence type="ECO:0000256" key="1">
    <source>
        <dbReference type="ARBA" id="ARBA00004741"/>
    </source>
</evidence>
<keyword evidence="4 10" id="KW-0028">Amino-acid biosynthesis</keyword>
<dbReference type="KEGG" id="rla:Rhola_00000660"/>
<name>A0A060JE83_9MICO</name>
<evidence type="ECO:0000256" key="5">
    <source>
        <dbReference type="ARBA" id="ARBA00023141"/>
    </source>
</evidence>
<dbReference type="PANTHER" id="PTHR21022:SF19">
    <property type="entry name" value="PREPHENATE DEHYDRATASE-RELATED"/>
    <property type="match status" value="1"/>
</dbReference>
<dbReference type="InterPro" id="IPR018528">
    <property type="entry name" value="Preph_deHydtase_CS"/>
</dbReference>
<dbReference type="InterPro" id="IPR045865">
    <property type="entry name" value="ACT-like_dom_sf"/>
</dbReference>
<comment type="pathway">
    <text evidence="1 10">Amino-acid biosynthesis; L-phenylalanine biosynthesis; phenylpyruvate from prephenate: step 1/1.</text>
</comment>
<evidence type="ECO:0000256" key="4">
    <source>
        <dbReference type="ARBA" id="ARBA00022605"/>
    </source>
</evidence>
<feature type="site" description="Essential for prephenate dehydratase activity" evidence="9">
    <location>
        <position position="189"/>
    </location>
</feature>
<dbReference type="eggNOG" id="COG0077">
    <property type="taxonomic scope" value="Bacteria"/>
</dbReference>
<sequence>MSSASRNGSTKKTYSFLGPIGTFTELALAQVAEAKGAIAHPVSHVQDAIDDVIAGRAFRAIIPVENSVEGGVTATSDALAANPNIRIYGEYLVPVKFDLVARPGVALTDVRVVATHPVAYAQTRAWLSANIKKHTYLQSTSTAAAAADLLDTDGDHSIADAAVAASTITKHYKLKVLAKNIGDNKNAQTRFLQIGLAKGAAPKATGKDKTSVIVELPNDRPGALLEMLEQFAARGVNLSRIESRPIGDQLGRYRFNIDIEGHVEDAAVAEALKGLHRFSPKVIFLGSYPRADKKKSVHQGNNTNAAFAAAEKWIAKL</sequence>
<dbReference type="CDD" id="cd13632">
    <property type="entry name" value="PBP2_Aa-PDT_like"/>
    <property type="match status" value="1"/>
</dbReference>
<dbReference type="PATRIC" id="fig|529884.3.peg.62"/>
<keyword evidence="6 10" id="KW-0584">Phenylalanine biosynthesis</keyword>
<evidence type="ECO:0000256" key="7">
    <source>
        <dbReference type="ARBA" id="ARBA00023239"/>
    </source>
</evidence>
<evidence type="ECO:0000256" key="10">
    <source>
        <dbReference type="RuleBase" id="RU361254"/>
    </source>
</evidence>
<gene>
    <name evidence="10" type="primary">pheA</name>
    <name evidence="13" type="ORF">Rhola_00000660</name>
</gene>
<evidence type="ECO:0000259" key="11">
    <source>
        <dbReference type="PROSITE" id="PS51171"/>
    </source>
</evidence>
<proteinExistence type="predicted"/>
<dbReference type="Pfam" id="PF00800">
    <property type="entry name" value="PDT"/>
    <property type="match status" value="1"/>
</dbReference>
<comment type="catalytic activity">
    <reaction evidence="8 10">
        <text>prephenate + H(+) = 3-phenylpyruvate + CO2 + H2O</text>
        <dbReference type="Rhea" id="RHEA:21648"/>
        <dbReference type="ChEBI" id="CHEBI:15377"/>
        <dbReference type="ChEBI" id="CHEBI:15378"/>
        <dbReference type="ChEBI" id="CHEBI:16526"/>
        <dbReference type="ChEBI" id="CHEBI:18005"/>
        <dbReference type="ChEBI" id="CHEBI:29934"/>
        <dbReference type="EC" id="4.2.1.51"/>
    </reaction>
</comment>
<dbReference type="EMBL" id="CP007490">
    <property type="protein sequence ID" value="AIC46897.1"/>
    <property type="molecule type" value="Genomic_DNA"/>
</dbReference>
<dbReference type="Proteomes" id="UP000067708">
    <property type="component" value="Chromosome"/>
</dbReference>
<dbReference type="AlphaFoldDB" id="A0A060JE83"/>
<dbReference type="RefSeq" id="WP_038501559.1">
    <property type="nucleotide sequence ID" value="NZ_CP007490.1"/>
</dbReference>
<accession>A0A060JE83</accession>
<dbReference type="STRING" id="529884.Rhola_00000660"/>
<dbReference type="GO" id="GO:0009094">
    <property type="term" value="P:L-phenylalanine biosynthetic process"/>
    <property type="evidence" value="ECO:0007669"/>
    <property type="project" value="UniProtKB-UniPathway"/>
</dbReference>
<protein>
    <recommendedName>
        <fullName evidence="3 10">Prephenate dehydratase</fullName>
        <shortName evidence="10">PDT</shortName>
        <ecNumber evidence="2 10">4.2.1.51</ecNumber>
    </recommendedName>
</protein>
<dbReference type="HOGENOM" id="CLU_035008_0_0_11"/>
<evidence type="ECO:0000256" key="3">
    <source>
        <dbReference type="ARBA" id="ARBA00021872"/>
    </source>
</evidence>
<dbReference type="PIRSF" id="PIRSF001500">
    <property type="entry name" value="Chor_mut_pdt_Ppr"/>
    <property type="match status" value="1"/>
</dbReference>
<dbReference type="CDD" id="cd04905">
    <property type="entry name" value="ACT_CM-PDT"/>
    <property type="match status" value="1"/>
</dbReference>
<dbReference type="SUPFAM" id="SSF55021">
    <property type="entry name" value="ACT-like"/>
    <property type="match status" value="1"/>
</dbReference>
<feature type="domain" description="Prephenate dehydratase" evidence="11">
    <location>
        <begin position="13"/>
        <end position="196"/>
    </location>
</feature>
<dbReference type="Gene3D" id="3.30.70.260">
    <property type="match status" value="1"/>
</dbReference>
<keyword evidence="7 10" id="KW-0456">Lyase</keyword>
<evidence type="ECO:0000256" key="9">
    <source>
        <dbReference type="PIRSR" id="PIRSR001500-2"/>
    </source>
</evidence>
<evidence type="ECO:0000313" key="13">
    <source>
        <dbReference type="EMBL" id="AIC46897.1"/>
    </source>
</evidence>